<dbReference type="InterPro" id="IPR012337">
    <property type="entry name" value="RNaseH-like_sf"/>
</dbReference>
<proteinExistence type="predicted"/>
<organism evidence="7 8">
    <name type="scientific">Tetrapyrgos nigripes</name>
    <dbReference type="NCBI Taxonomy" id="182062"/>
    <lineage>
        <taxon>Eukaryota</taxon>
        <taxon>Fungi</taxon>
        <taxon>Dikarya</taxon>
        <taxon>Basidiomycota</taxon>
        <taxon>Agaricomycotina</taxon>
        <taxon>Agaricomycetes</taxon>
        <taxon>Agaricomycetidae</taxon>
        <taxon>Agaricales</taxon>
        <taxon>Marasmiineae</taxon>
        <taxon>Marasmiaceae</taxon>
        <taxon>Tetrapyrgos</taxon>
    </lineage>
</organism>
<feature type="compositionally biased region" description="Acidic residues" evidence="6">
    <location>
        <begin position="325"/>
        <end position="359"/>
    </location>
</feature>
<dbReference type="SUPFAM" id="SSF53098">
    <property type="entry name" value="Ribonuclease H-like"/>
    <property type="match status" value="1"/>
</dbReference>
<dbReference type="Proteomes" id="UP000559256">
    <property type="component" value="Unassembled WGS sequence"/>
</dbReference>
<evidence type="ECO:0000313" key="7">
    <source>
        <dbReference type="EMBL" id="KAF5344783.1"/>
    </source>
</evidence>
<dbReference type="PANTHER" id="PTHR46481:SF10">
    <property type="entry name" value="ZINC FINGER BED DOMAIN-CONTAINING PROTEIN 39"/>
    <property type="match status" value="1"/>
</dbReference>
<accession>A0A8H5CPT6</accession>
<evidence type="ECO:0000256" key="5">
    <source>
        <dbReference type="ARBA" id="ARBA00023242"/>
    </source>
</evidence>
<keyword evidence="4" id="KW-0862">Zinc</keyword>
<comment type="caution">
    <text evidence="7">The sequence shown here is derived from an EMBL/GenBank/DDBJ whole genome shotgun (WGS) entry which is preliminary data.</text>
</comment>
<evidence type="ECO:0000313" key="8">
    <source>
        <dbReference type="Proteomes" id="UP000559256"/>
    </source>
</evidence>
<evidence type="ECO:0000256" key="3">
    <source>
        <dbReference type="ARBA" id="ARBA00022771"/>
    </source>
</evidence>
<keyword evidence="2" id="KW-0479">Metal-binding</keyword>
<dbReference type="InterPro" id="IPR052035">
    <property type="entry name" value="ZnF_BED_domain_contain"/>
</dbReference>
<evidence type="ECO:0000256" key="4">
    <source>
        <dbReference type="ARBA" id="ARBA00022833"/>
    </source>
</evidence>
<dbReference type="GO" id="GO:0005634">
    <property type="term" value="C:nucleus"/>
    <property type="evidence" value="ECO:0007669"/>
    <property type="project" value="UniProtKB-SubCell"/>
</dbReference>
<gene>
    <name evidence="7" type="ORF">D9758_014433</name>
</gene>
<evidence type="ECO:0000256" key="2">
    <source>
        <dbReference type="ARBA" id="ARBA00022723"/>
    </source>
</evidence>
<keyword evidence="8" id="KW-1185">Reference proteome</keyword>
<dbReference type="OrthoDB" id="3264316at2759"/>
<comment type="subcellular location">
    <subcellularLocation>
        <location evidence="1">Nucleus</location>
    </subcellularLocation>
</comment>
<reference evidence="7 8" key="1">
    <citation type="journal article" date="2020" name="ISME J.">
        <title>Uncovering the hidden diversity of litter-decomposition mechanisms in mushroom-forming fungi.</title>
        <authorList>
            <person name="Floudas D."/>
            <person name="Bentzer J."/>
            <person name="Ahren D."/>
            <person name="Johansson T."/>
            <person name="Persson P."/>
            <person name="Tunlid A."/>
        </authorList>
    </citation>
    <scope>NUCLEOTIDE SEQUENCE [LARGE SCALE GENOMIC DNA]</scope>
    <source>
        <strain evidence="7 8">CBS 291.85</strain>
    </source>
</reference>
<evidence type="ECO:0000256" key="6">
    <source>
        <dbReference type="SAM" id="MobiDB-lite"/>
    </source>
</evidence>
<dbReference type="EMBL" id="JAACJM010000118">
    <property type="protein sequence ID" value="KAF5344783.1"/>
    <property type="molecule type" value="Genomic_DNA"/>
</dbReference>
<feature type="region of interest" description="Disordered" evidence="6">
    <location>
        <begin position="1"/>
        <end position="45"/>
    </location>
</feature>
<protein>
    <submittedName>
        <fullName evidence="7">Uncharacterized protein</fullName>
    </submittedName>
</protein>
<name>A0A8H5CPT6_9AGAR</name>
<sequence>MINTDDEDTDSDGETALHKVQESQTDLRGGSRRGPSSDTLQYFTKPKRDNGHWAFRCTISGCKAVRSVPATPGCPSFYDEKPRPGISNFTLHVRKHKQNSEIKTTGNDTPPDLKDTDAASCKLMDCFIKAGLRNPAYEPTYKGFLQVIAAWILKDDLPFTTGENQITLPSHTTVRNTLDAIMKELHCNLVNEISCVQSRISYSTDVWTNRQMVFSFSGVIAHWIDDDWNLVERLIDFKHLDDHKHAGEYPAKAFIQSASSRGGLNKITIVMDNASSCDKMANFLALFLGKRYSDLHVLEEAESPDDVDYYFLHKDQPIHYDEAEDEELKAMEEEGCEEEDDSNDADDADKDESEDDGLETSDIREARFASALKQLRIITTKIVSSPQRRAKFRNLSKEDWKSLEEIECILEKKVNALKKHDKFSKYSDALDAGLKKLSKYHELAKKNQFYVVATTCHPSFRLNWFGKWQSEDHLHAHAIFKHVYESYALSTPSSSNGTSPVKPKKASVHVELVQELLDDIPSDDEVLPDSSAGLSSELERYLAGEGGAGETMKPLEWWKNHCKTTKNT</sequence>
<feature type="compositionally biased region" description="Acidic residues" evidence="6">
    <location>
        <begin position="1"/>
        <end position="13"/>
    </location>
</feature>
<feature type="region of interest" description="Disordered" evidence="6">
    <location>
        <begin position="325"/>
        <end position="360"/>
    </location>
</feature>
<dbReference type="GO" id="GO:0008270">
    <property type="term" value="F:zinc ion binding"/>
    <property type="evidence" value="ECO:0007669"/>
    <property type="project" value="UniProtKB-KW"/>
</dbReference>
<evidence type="ECO:0000256" key="1">
    <source>
        <dbReference type="ARBA" id="ARBA00004123"/>
    </source>
</evidence>
<keyword evidence="3" id="KW-0863">Zinc-finger</keyword>
<dbReference type="PANTHER" id="PTHR46481">
    <property type="entry name" value="ZINC FINGER BED DOMAIN-CONTAINING PROTEIN 4"/>
    <property type="match status" value="1"/>
</dbReference>
<dbReference type="AlphaFoldDB" id="A0A8H5CPT6"/>
<keyword evidence="5" id="KW-0539">Nucleus</keyword>